<evidence type="ECO:0000256" key="8">
    <source>
        <dbReference type="ARBA" id="ARBA00023012"/>
    </source>
</evidence>
<keyword evidence="12" id="KW-1185">Reference proteome</keyword>
<dbReference type="Proteomes" id="UP000195043">
    <property type="component" value="Unassembled WGS sequence"/>
</dbReference>
<keyword evidence="3" id="KW-0597">Phosphoprotein</keyword>
<dbReference type="GO" id="GO:0005524">
    <property type="term" value="F:ATP binding"/>
    <property type="evidence" value="ECO:0007669"/>
    <property type="project" value="UniProtKB-KW"/>
</dbReference>
<sequence>MKPPSKFWLYAIVCFTFCLTIAGVIFTYTSYHKAQDQAITMGKKQLRMINQSAIKLISHSIEAYQSALSMYVDDYIEDTNSLTLKPAVLLPSLTNNKSAAVGLYLIDQEQHILSQVFFQDDTQSEQTALTKKIIDDIASNNVFADQDIQNGSVFFAGQESYLNLYSTFIFDDTPLTLAMPIQLQTLYREDFANDSGLSGYTMVKDQAMEIVMHPSDEQIGLSIVDDRYDKFPNLDFTDLRRLENDQRQHEKGTAMYYSYWWNQDVPQKVLKLSAYEWFSVGNTRLIVASNSDYYERNGLLLQDSLILIGLLVFLLIIIVLLTFFIRNYIKRNRIFIEYKELQSRQQLLKEKHEIEKAMIQESKLETIGVLTTTIVHDMNNFLTPMIGHLQLLIDEHKDDPALVDDLHEVYHAAEKGKELSTNVLRFSKIDSHQKTKTSITETLQEAVTTIRRLLPKRISIDLDLREVGYGLFDAVDLQVIIYNLLMNVYQANANCVIRLSHYTYLVNFQFSDIPHSMKNKRIALIEIADNGPGIPEAMQKKIFTRFFTTKSASGGTGLGLFTVASIVKKNDWLIELRSDSKGTTFYLGIPIDSDE</sequence>
<feature type="domain" description="Histidine kinase" evidence="10">
    <location>
        <begin position="373"/>
        <end position="593"/>
    </location>
</feature>
<gene>
    <name evidence="11" type="ORF">A5886_002628</name>
</gene>
<evidence type="ECO:0000256" key="2">
    <source>
        <dbReference type="ARBA" id="ARBA00012438"/>
    </source>
</evidence>
<dbReference type="InterPro" id="IPR003594">
    <property type="entry name" value="HATPase_dom"/>
</dbReference>
<dbReference type="CDD" id="cd00075">
    <property type="entry name" value="HATPase"/>
    <property type="match status" value="1"/>
</dbReference>
<dbReference type="Gene3D" id="1.10.287.130">
    <property type="match status" value="1"/>
</dbReference>
<evidence type="ECO:0000256" key="5">
    <source>
        <dbReference type="ARBA" id="ARBA00022741"/>
    </source>
</evidence>
<dbReference type="CDD" id="cd00082">
    <property type="entry name" value="HisKA"/>
    <property type="match status" value="1"/>
</dbReference>
<dbReference type="Gene3D" id="3.30.565.10">
    <property type="entry name" value="Histidine kinase-like ATPase, C-terminal domain"/>
    <property type="match status" value="1"/>
</dbReference>
<dbReference type="Pfam" id="PF02518">
    <property type="entry name" value="HATPase_c"/>
    <property type="match status" value="1"/>
</dbReference>
<evidence type="ECO:0000256" key="6">
    <source>
        <dbReference type="ARBA" id="ARBA00022777"/>
    </source>
</evidence>
<dbReference type="PROSITE" id="PS50109">
    <property type="entry name" value="HIS_KIN"/>
    <property type="match status" value="1"/>
</dbReference>
<keyword evidence="9" id="KW-1133">Transmembrane helix</keyword>
<organism evidence="11 12">
    <name type="scientific">Candidatus Enterococcus testudinis</name>
    <dbReference type="NCBI Taxonomy" id="1834191"/>
    <lineage>
        <taxon>Bacteria</taxon>
        <taxon>Bacillati</taxon>
        <taxon>Bacillota</taxon>
        <taxon>Bacilli</taxon>
        <taxon>Lactobacillales</taxon>
        <taxon>Enterococcaceae</taxon>
        <taxon>Enterococcus</taxon>
    </lineage>
</organism>
<reference evidence="11 12" key="1">
    <citation type="submission" date="2017-05" db="EMBL/GenBank/DDBJ databases">
        <title>The Genome Sequence of Enterococcus sp. 8G7_MSG3316.</title>
        <authorList>
            <consortium name="The Broad Institute Genomics Platform"/>
            <consortium name="The Broad Institute Genomic Center for Infectious Diseases"/>
            <person name="Earl A."/>
            <person name="Manson A."/>
            <person name="Schwartman J."/>
            <person name="Gilmore M."/>
            <person name="Abouelleil A."/>
            <person name="Cao P."/>
            <person name="Chapman S."/>
            <person name="Cusick C."/>
            <person name="Shea T."/>
            <person name="Young S."/>
            <person name="Neafsey D."/>
            <person name="Nusbaum C."/>
            <person name="Birren B."/>
        </authorList>
    </citation>
    <scope>NUCLEOTIDE SEQUENCE [LARGE SCALE GENOMIC DNA]</scope>
    <source>
        <strain evidence="11 12">8G7_MSG3316</strain>
    </source>
</reference>
<keyword evidence="9" id="KW-0812">Transmembrane</keyword>
<dbReference type="InterPro" id="IPR003661">
    <property type="entry name" value="HisK_dim/P_dom"/>
</dbReference>
<keyword evidence="7" id="KW-0067">ATP-binding</keyword>
<dbReference type="PANTHER" id="PTHR43065">
    <property type="entry name" value="SENSOR HISTIDINE KINASE"/>
    <property type="match status" value="1"/>
</dbReference>
<dbReference type="SUPFAM" id="SSF47384">
    <property type="entry name" value="Homodimeric domain of signal transducing histidine kinase"/>
    <property type="match status" value="1"/>
</dbReference>
<dbReference type="EC" id="2.7.13.3" evidence="2"/>
<dbReference type="AlphaFoldDB" id="A0A242A921"/>
<dbReference type="RefSeq" id="WP_086275543.1">
    <property type="nucleotide sequence ID" value="NZ_NGKU01000001.1"/>
</dbReference>
<dbReference type="InterPro" id="IPR036097">
    <property type="entry name" value="HisK_dim/P_sf"/>
</dbReference>
<name>A0A242A921_9ENTE</name>
<protein>
    <recommendedName>
        <fullName evidence="2">histidine kinase</fullName>
        <ecNumber evidence="2">2.7.13.3</ecNumber>
    </recommendedName>
</protein>
<dbReference type="InterPro" id="IPR005467">
    <property type="entry name" value="His_kinase_dom"/>
</dbReference>
<feature type="transmembrane region" description="Helical" evidence="9">
    <location>
        <begin position="7"/>
        <end position="31"/>
    </location>
</feature>
<evidence type="ECO:0000313" key="11">
    <source>
        <dbReference type="EMBL" id="OTN77528.1"/>
    </source>
</evidence>
<accession>A0A242A921</accession>
<evidence type="ECO:0000256" key="7">
    <source>
        <dbReference type="ARBA" id="ARBA00022840"/>
    </source>
</evidence>
<keyword evidence="4" id="KW-0808">Transferase</keyword>
<evidence type="ECO:0000256" key="4">
    <source>
        <dbReference type="ARBA" id="ARBA00022679"/>
    </source>
</evidence>
<dbReference type="OrthoDB" id="9815750at2"/>
<keyword evidence="9" id="KW-0472">Membrane</keyword>
<keyword evidence="8" id="KW-0902">Two-component regulatory system</keyword>
<dbReference type="EMBL" id="NGKU01000001">
    <property type="protein sequence ID" value="OTN77528.1"/>
    <property type="molecule type" value="Genomic_DNA"/>
</dbReference>
<evidence type="ECO:0000256" key="1">
    <source>
        <dbReference type="ARBA" id="ARBA00000085"/>
    </source>
</evidence>
<dbReference type="InterPro" id="IPR036890">
    <property type="entry name" value="HATPase_C_sf"/>
</dbReference>
<evidence type="ECO:0000256" key="9">
    <source>
        <dbReference type="SAM" id="Phobius"/>
    </source>
</evidence>
<keyword evidence="5" id="KW-0547">Nucleotide-binding</keyword>
<dbReference type="SMART" id="SM00388">
    <property type="entry name" value="HisKA"/>
    <property type="match status" value="1"/>
</dbReference>
<dbReference type="PANTHER" id="PTHR43065:SF46">
    <property type="entry name" value="C4-DICARBOXYLATE TRANSPORT SENSOR PROTEIN DCTB"/>
    <property type="match status" value="1"/>
</dbReference>
<keyword evidence="6" id="KW-0418">Kinase</keyword>
<comment type="catalytic activity">
    <reaction evidence="1">
        <text>ATP + protein L-histidine = ADP + protein N-phospho-L-histidine.</text>
        <dbReference type="EC" id="2.7.13.3"/>
    </reaction>
</comment>
<feature type="transmembrane region" description="Helical" evidence="9">
    <location>
        <begin position="305"/>
        <end position="325"/>
    </location>
</feature>
<dbReference type="PRINTS" id="PR00344">
    <property type="entry name" value="BCTRLSENSOR"/>
</dbReference>
<dbReference type="STRING" id="1834191.A5886_002628"/>
<dbReference type="InterPro" id="IPR004358">
    <property type="entry name" value="Sig_transdc_His_kin-like_C"/>
</dbReference>
<dbReference type="GO" id="GO:0000155">
    <property type="term" value="F:phosphorelay sensor kinase activity"/>
    <property type="evidence" value="ECO:0007669"/>
    <property type="project" value="InterPro"/>
</dbReference>
<evidence type="ECO:0000256" key="3">
    <source>
        <dbReference type="ARBA" id="ARBA00022553"/>
    </source>
</evidence>
<dbReference type="SUPFAM" id="SSF55874">
    <property type="entry name" value="ATPase domain of HSP90 chaperone/DNA topoisomerase II/histidine kinase"/>
    <property type="match status" value="1"/>
</dbReference>
<dbReference type="SMART" id="SM00387">
    <property type="entry name" value="HATPase_c"/>
    <property type="match status" value="1"/>
</dbReference>
<evidence type="ECO:0000313" key="12">
    <source>
        <dbReference type="Proteomes" id="UP000195043"/>
    </source>
</evidence>
<comment type="caution">
    <text evidence="11">The sequence shown here is derived from an EMBL/GenBank/DDBJ whole genome shotgun (WGS) entry which is preliminary data.</text>
</comment>
<evidence type="ECO:0000259" key="10">
    <source>
        <dbReference type="PROSITE" id="PS50109"/>
    </source>
</evidence>
<proteinExistence type="predicted"/>